<dbReference type="Proteomes" id="UP000193467">
    <property type="component" value="Unassembled WGS sequence"/>
</dbReference>
<dbReference type="InterPro" id="IPR023214">
    <property type="entry name" value="HAD_sf"/>
</dbReference>
<evidence type="ECO:0000256" key="1">
    <source>
        <dbReference type="RuleBase" id="RU365079"/>
    </source>
</evidence>
<feature type="region of interest" description="Disordered" evidence="2">
    <location>
        <begin position="1"/>
        <end position="245"/>
    </location>
</feature>
<dbReference type="PANTHER" id="PTHR12210">
    <property type="entry name" value="DULLARD PROTEIN PHOSPHATASE"/>
    <property type="match status" value="1"/>
</dbReference>
<organism evidence="4 5">
    <name type="scientific">Leucosporidium creatinivorum</name>
    <dbReference type="NCBI Taxonomy" id="106004"/>
    <lineage>
        <taxon>Eukaryota</taxon>
        <taxon>Fungi</taxon>
        <taxon>Dikarya</taxon>
        <taxon>Basidiomycota</taxon>
        <taxon>Pucciniomycotina</taxon>
        <taxon>Microbotryomycetes</taxon>
        <taxon>Leucosporidiales</taxon>
        <taxon>Leucosporidium</taxon>
    </lineage>
</organism>
<dbReference type="OrthoDB" id="2536219at2759"/>
<proteinExistence type="inferred from homology"/>
<gene>
    <name evidence="4" type="ORF">BCR35DRAFT_354022</name>
</gene>
<keyword evidence="1" id="KW-0653">Protein transport</keyword>
<dbReference type="EMBL" id="MCGR01000044">
    <property type="protein sequence ID" value="ORY73867.1"/>
    <property type="molecule type" value="Genomic_DNA"/>
</dbReference>
<name>A0A1Y2EQQ5_9BASI</name>
<keyword evidence="1" id="KW-0809">Transit peptide</keyword>
<feature type="region of interest" description="Disordered" evidence="2">
    <location>
        <begin position="429"/>
        <end position="473"/>
    </location>
</feature>
<comment type="caution">
    <text evidence="4">The sequence shown here is derived from an EMBL/GenBank/DDBJ whole genome shotgun (WGS) entry which is preliminary data.</text>
</comment>
<comment type="function">
    <text evidence="1">Essential component of the TIM23 complex, a complex that mediates the translocation of transit peptide-containing proteins across the mitochondrial inner membrane.</text>
</comment>
<dbReference type="AlphaFoldDB" id="A0A1Y2EQQ5"/>
<dbReference type="Pfam" id="PF03031">
    <property type="entry name" value="NIF"/>
    <property type="match status" value="1"/>
</dbReference>
<dbReference type="PROSITE" id="PS50969">
    <property type="entry name" value="FCP1"/>
    <property type="match status" value="1"/>
</dbReference>
<feature type="compositionally biased region" description="Low complexity" evidence="2">
    <location>
        <begin position="441"/>
        <end position="451"/>
    </location>
</feature>
<dbReference type="GO" id="GO:0015031">
    <property type="term" value="P:protein transport"/>
    <property type="evidence" value="ECO:0007669"/>
    <property type="project" value="UniProtKB-KW"/>
</dbReference>
<evidence type="ECO:0000259" key="3">
    <source>
        <dbReference type="PROSITE" id="PS50969"/>
    </source>
</evidence>
<dbReference type="InterPro" id="IPR036412">
    <property type="entry name" value="HAD-like_sf"/>
</dbReference>
<dbReference type="GO" id="GO:0005744">
    <property type="term" value="C:TIM23 mitochondrial import inner membrane translocase complex"/>
    <property type="evidence" value="ECO:0007669"/>
    <property type="project" value="UniProtKB-UniRule"/>
</dbReference>
<reference evidence="4 5" key="1">
    <citation type="submission" date="2016-07" db="EMBL/GenBank/DDBJ databases">
        <title>Pervasive Adenine N6-methylation of Active Genes in Fungi.</title>
        <authorList>
            <consortium name="DOE Joint Genome Institute"/>
            <person name="Mondo S.J."/>
            <person name="Dannebaum R.O."/>
            <person name="Kuo R.C."/>
            <person name="Labutti K."/>
            <person name="Haridas S."/>
            <person name="Kuo A."/>
            <person name="Salamov A."/>
            <person name="Ahrendt S.R."/>
            <person name="Lipzen A."/>
            <person name="Sullivan W."/>
            <person name="Andreopoulos W.B."/>
            <person name="Clum A."/>
            <person name="Lindquist E."/>
            <person name="Daum C."/>
            <person name="Ramamoorthy G.K."/>
            <person name="Gryganskyi A."/>
            <person name="Culley D."/>
            <person name="Magnuson J.K."/>
            <person name="James T.Y."/>
            <person name="O'Malley M.A."/>
            <person name="Stajich J.E."/>
            <person name="Spatafora J.W."/>
            <person name="Visel A."/>
            <person name="Grigoriev I.V."/>
        </authorList>
    </citation>
    <scope>NUCLEOTIDE SEQUENCE [LARGE SCALE GENOMIC DNA]</scope>
    <source>
        <strain evidence="4 5">62-1032</strain>
    </source>
</reference>
<dbReference type="InParanoid" id="A0A1Y2EQQ5"/>
<keyword evidence="1" id="KW-0496">Mitochondrion</keyword>
<protein>
    <recommendedName>
        <fullName evidence="1">Mitochondrial import inner membrane translocase subunit TIM50</fullName>
    </recommendedName>
</protein>
<keyword evidence="1" id="KW-0811">Translocation</keyword>
<evidence type="ECO:0000313" key="5">
    <source>
        <dbReference type="Proteomes" id="UP000193467"/>
    </source>
</evidence>
<evidence type="ECO:0000256" key="2">
    <source>
        <dbReference type="SAM" id="MobiDB-lite"/>
    </source>
</evidence>
<dbReference type="InterPro" id="IPR004274">
    <property type="entry name" value="FCP1_dom"/>
</dbReference>
<feature type="compositionally biased region" description="Low complexity" evidence="2">
    <location>
        <begin position="1"/>
        <end position="31"/>
    </location>
</feature>
<comment type="subcellular location">
    <subcellularLocation>
        <location evidence="1">Mitochondrion inner membrane</location>
        <topology evidence="1">Single-pass membrane protein</topology>
    </subcellularLocation>
</comment>
<dbReference type="InterPro" id="IPR050365">
    <property type="entry name" value="TIM50"/>
</dbReference>
<feature type="compositionally biased region" description="Basic and acidic residues" evidence="2">
    <location>
        <begin position="191"/>
        <end position="203"/>
    </location>
</feature>
<keyword evidence="5" id="KW-1185">Reference proteome</keyword>
<comment type="similarity">
    <text evidence="1">Belongs to the TIM50 family.</text>
</comment>
<sequence length="555" mass="63137">MRLRLASRSFLSSMSRRQQGIRQQGNGRQSQWGAEPDYYADQGQQQQQQQWHDGQQHWNQPPLSQRQEEWARHNAEQGHHYQSHQQQEPYAHANQHYDQGTSKHYAGESYYQQQAYLPSANPPFHSTAPRQAQRYQDRQQWPQQQPQHYQDYGYGQRDGQDSRHGGNWGENRSNETVSKPKRNYMTPRNRKAAERSAARREAESGYSSSQSAADPSARPVPFARRKKAPRAAGAPPPPTEDYLASTLLPSAPNSAVEDHLPPLLILDLNNTLLCRKRGSTRGSKHPIVRPYLSPFLQYICGASSETGKRRWETAVYSSAASHNVLSLLEAVRLIPLERAHEHEMRSKGQPWDARPGEPLNLVWSREKMNLSAREFTQNVETVKDLSQVWSALPQWDSKRSVLLDDEAMKAAQHPYSHIPIHPFIIDPSTVTSVSPPPSPRRQPASAPSSRPSSPPPAPTPYTASPTQLPPHHPFYDDTSLLSTIYVLEQLKSQSNFGAWIRNGGLEGLELKEEQKRVEAGRRICEELGIEVVRAWEEDWWSKCPRENAELARAVV</sequence>
<dbReference type="SMART" id="SM00577">
    <property type="entry name" value="CPDc"/>
    <property type="match status" value="1"/>
</dbReference>
<dbReference type="STRING" id="106004.A0A1Y2EQQ5"/>
<accession>A0A1Y2EQQ5</accession>
<keyword evidence="1" id="KW-0813">Transport</keyword>
<comment type="subunit">
    <text evidence="1">Component of the TIM23 complex.</text>
</comment>
<feature type="compositionally biased region" description="Low complexity" evidence="2">
    <location>
        <begin position="128"/>
        <end position="155"/>
    </location>
</feature>
<evidence type="ECO:0000313" key="4">
    <source>
        <dbReference type="EMBL" id="ORY73867.1"/>
    </source>
</evidence>
<feature type="compositionally biased region" description="Basic and acidic residues" evidence="2">
    <location>
        <begin position="66"/>
        <end position="79"/>
    </location>
</feature>
<dbReference type="Gene3D" id="3.40.50.1000">
    <property type="entry name" value="HAD superfamily/HAD-like"/>
    <property type="match status" value="1"/>
</dbReference>
<feature type="domain" description="FCP1 homology" evidence="3">
    <location>
        <begin position="257"/>
        <end position="444"/>
    </location>
</feature>
<feature type="compositionally biased region" description="Low complexity" evidence="2">
    <location>
        <begin position="41"/>
        <end position="58"/>
    </location>
</feature>
<dbReference type="SUPFAM" id="SSF56784">
    <property type="entry name" value="HAD-like"/>
    <property type="match status" value="1"/>
</dbReference>